<keyword evidence="3" id="KW-0812">Transmembrane</keyword>
<name>A0ABQ2IUQ5_9PSEU</name>
<organism evidence="6 7">
    <name type="scientific">Lentzea pudingi</name>
    <dbReference type="NCBI Taxonomy" id="1789439"/>
    <lineage>
        <taxon>Bacteria</taxon>
        <taxon>Bacillati</taxon>
        <taxon>Actinomycetota</taxon>
        <taxon>Actinomycetes</taxon>
        <taxon>Pseudonocardiales</taxon>
        <taxon>Pseudonocardiaceae</taxon>
        <taxon>Lentzea</taxon>
    </lineage>
</organism>
<dbReference type="Gene3D" id="3.90.210.10">
    <property type="entry name" value="Heat-Labile Enterotoxin, subunit A"/>
    <property type="match status" value="1"/>
</dbReference>
<feature type="region of interest" description="Disordered" evidence="2">
    <location>
        <begin position="299"/>
        <end position="778"/>
    </location>
</feature>
<reference evidence="7" key="1">
    <citation type="journal article" date="2019" name="Int. J. Syst. Evol. Microbiol.">
        <title>The Global Catalogue of Microorganisms (GCM) 10K type strain sequencing project: providing services to taxonomists for standard genome sequencing and annotation.</title>
        <authorList>
            <consortium name="The Broad Institute Genomics Platform"/>
            <consortium name="The Broad Institute Genome Sequencing Center for Infectious Disease"/>
            <person name="Wu L."/>
            <person name="Ma J."/>
        </authorList>
    </citation>
    <scope>NUCLEOTIDE SEQUENCE [LARGE SCALE GENOMIC DNA]</scope>
    <source>
        <strain evidence="7">CGMCC 4.7319</strain>
    </source>
</reference>
<dbReference type="InterPro" id="IPR054695">
    <property type="entry name" value="Pierisin-like_dom"/>
</dbReference>
<sequence length="1464" mass="152528">MGIEMPAEVRWLIPIVVGDSWPEGDETALQRLAEVWKQAATDVDDAMREAENAVKQASSNMDGEAAEAFKKYWEKFVKGEEATLPKMKDVSDKLSTACRNCAMQIEYAKLSIIIALVILAIQIAVMIASAVASFGASTAGIVPAQLATRAGVQIVFRQLVQQLMQQVGRNLIGKLALQVGIEVATSVATDLAVQGIQLAKGTRDTLDTKMTLDAAKSGLISGVVGAGVGAGMGKALGDGVGDSIGRSIGRNAAEEAIVGAGSALAEGALSEEGIKAENVLFGATSGAVSGTVSGTKSGIEGMNADIGVPTAGDMPRPTSGDMPRPDTAPRMDGPPAAPPTAQSAPDAEAPPRRSTDATAASYAAPPTEQPHHRADPPPASSAPPPAPQQQGVSQSPGQSAPATAPAAASAPRASMPSAPPMGGGSLSGGGFSPSSSPSSGGGFSPSSSASHSGGPAPSHAPSPTSSSPAGGNAPQPNHGPSPTSSGNPPHAGSPAPSHGPSPTSSSPGGNAPQPNHGPSPTNSGGPNSAGAPSPATGHHAPAGSSPPSSHTAPSAGNHSPAPQPGGPSPSSPGQSPHPGGPLSGNHAPSSHTPASPPFSGTNNGPAPVGPSHLPGGPGLPGPGQHRPAAGDAVHQAASAPLAPTPFTAPPNRHNEAPPPPPPPQPGQQNFAPQRHQGPHNQGFRPQQAGPHPQTAPPQRPQRAPAPQPVPHQPVPRHVQAPPPQPHHAPVHGSQHPAPAHVPAPDQRPPQQRPADASPPHERQARTPLEELARQKRPVTLPENLKHLQNHTAHTRAGLSLHDNAGAGWNRSDSSVYSATTVAPDPHRYTVDVHGSADDVRVGDTKLTPKDVADIIRSSGDWDGKQPIRLLSCQTGTKADGFAAKLSQELGVEVMAPTKDAWVDDMGNVFASSTHYDHKRGGDSPGWPPNGDWATFKPDGTSSKHERSTAPGTTPTWGDDVPEQGVRAHRRGEPMVWVQDGFGNARLVPASHVAPPHQVRQPPPPPPNWGPQPHRGQRPPMPPPPPQGHGRHPAGPPQQRFPQQGQIPQRAPQQSQFPQRPQQQVPPRPPQQGMAPQRPVQQGMAPQRPPQQQGPGPQRFPQPPPNQQRPPLPPPQQEARPLPPNPGQQRPNWQPPAPGDGWRPARPADVSEVQWHRPGDDSPVPSTRADVVPPVEQAPERRPDATPEPEHTPVPEQQSAHTEDSVPAAEPVHDVQPVSEPAPKPELPPSELTADEDPLGIQSRLAGFLPPPDIRGEWAQKGHDMRVEAVANGAVDYDDAHTADARAHGVQAAPEGAALHFEDISDKAAWRISNEHVYRFDNRHPTTVFGEGFHVAEHKQGGNTHEQVTSNSGRMVSTTRDSAWYTGKQFGGKNAPQIGDVAYNYVIDAPGGLDVLATLEREGNTGLLKSVDQEAEIGFLGGIDRRFVKEAVEVKWDGQEWVPTRQTFTNPHYEPHTTDVLGTTS</sequence>
<feature type="region of interest" description="Disordered" evidence="2">
    <location>
        <begin position="993"/>
        <end position="1235"/>
    </location>
</feature>
<keyword evidence="1" id="KW-0175">Coiled coil</keyword>
<dbReference type="InterPro" id="IPR036689">
    <property type="entry name" value="ESAT-6-like_sf"/>
</dbReference>
<dbReference type="Pfam" id="PF25547">
    <property type="entry name" value="WXG100_2"/>
    <property type="match status" value="1"/>
</dbReference>
<proteinExistence type="predicted"/>
<comment type="caution">
    <text evidence="6">The sequence shown here is derived from an EMBL/GenBank/DDBJ whole genome shotgun (WGS) entry which is preliminary data.</text>
</comment>
<feature type="region of interest" description="Disordered" evidence="2">
    <location>
        <begin position="915"/>
        <end position="966"/>
    </location>
</feature>
<feature type="compositionally biased region" description="Pro residues" evidence="2">
    <location>
        <begin position="1000"/>
        <end position="1009"/>
    </location>
</feature>
<feature type="compositionally biased region" description="Basic and acidic residues" evidence="2">
    <location>
        <begin position="1177"/>
        <end position="1192"/>
    </location>
</feature>
<feature type="compositionally biased region" description="Gly residues" evidence="2">
    <location>
        <begin position="421"/>
        <end position="431"/>
    </location>
</feature>
<feature type="domain" description="Pierisin-like" evidence="4">
    <location>
        <begin position="1316"/>
        <end position="1452"/>
    </location>
</feature>
<evidence type="ECO:0000313" key="6">
    <source>
        <dbReference type="EMBL" id="GGN25993.1"/>
    </source>
</evidence>
<feature type="compositionally biased region" description="Low complexity" evidence="2">
    <location>
        <begin position="1036"/>
        <end position="1062"/>
    </location>
</feature>
<feature type="transmembrane region" description="Helical" evidence="3">
    <location>
        <begin position="112"/>
        <end position="136"/>
    </location>
</feature>
<dbReference type="Pfam" id="PF22596">
    <property type="entry name" value="Scabin-like"/>
    <property type="match status" value="1"/>
</dbReference>
<keyword evidence="3" id="KW-0472">Membrane</keyword>
<feature type="compositionally biased region" description="Pro residues" evidence="2">
    <location>
        <begin position="561"/>
        <end position="570"/>
    </location>
</feature>
<evidence type="ECO:0000256" key="1">
    <source>
        <dbReference type="SAM" id="Coils"/>
    </source>
</evidence>
<keyword evidence="7" id="KW-1185">Reference proteome</keyword>
<dbReference type="SUPFAM" id="SSF140453">
    <property type="entry name" value="EsxAB dimer-like"/>
    <property type="match status" value="1"/>
</dbReference>
<feature type="compositionally biased region" description="Pro residues" evidence="2">
    <location>
        <begin position="376"/>
        <end position="387"/>
    </location>
</feature>
<feature type="compositionally biased region" description="Polar residues" evidence="2">
    <location>
        <begin position="516"/>
        <end position="526"/>
    </location>
</feature>
<feature type="compositionally biased region" description="Pro residues" evidence="2">
    <location>
        <begin position="1097"/>
        <end position="1125"/>
    </location>
</feature>
<feature type="compositionally biased region" description="Basic and acidic residues" evidence="2">
    <location>
        <begin position="758"/>
        <end position="773"/>
    </location>
</feature>
<evidence type="ECO:0000259" key="4">
    <source>
        <dbReference type="Pfam" id="PF22596"/>
    </source>
</evidence>
<feature type="coiled-coil region" evidence="1">
    <location>
        <begin position="40"/>
        <end position="67"/>
    </location>
</feature>
<dbReference type="InterPro" id="IPR057746">
    <property type="entry name" value="CpnT-like_N"/>
</dbReference>
<dbReference type="EMBL" id="BMNC01000022">
    <property type="protein sequence ID" value="GGN25993.1"/>
    <property type="molecule type" value="Genomic_DNA"/>
</dbReference>
<feature type="compositionally biased region" description="Polar residues" evidence="2">
    <location>
        <begin position="474"/>
        <end position="483"/>
    </location>
</feature>
<feature type="compositionally biased region" description="Low complexity" evidence="2">
    <location>
        <begin position="484"/>
        <end position="512"/>
    </location>
</feature>
<feature type="compositionally biased region" description="Low complexity" evidence="2">
    <location>
        <begin position="388"/>
        <end position="416"/>
    </location>
</feature>
<protein>
    <submittedName>
        <fullName evidence="6">Uncharacterized protein</fullName>
    </submittedName>
</protein>
<feature type="compositionally biased region" description="Pro residues" evidence="2">
    <location>
        <begin position="693"/>
        <end position="713"/>
    </location>
</feature>
<dbReference type="SUPFAM" id="SSF56399">
    <property type="entry name" value="ADP-ribosylation"/>
    <property type="match status" value="1"/>
</dbReference>
<feature type="compositionally biased region" description="Low complexity" evidence="2">
    <location>
        <begin position="1080"/>
        <end position="1096"/>
    </location>
</feature>
<feature type="compositionally biased region" description="Low complexity" evidence="2">
    <location>
        <begin position="537"/>
        <end position="560"/>
    </location>
</feature>
<feature type="compositionally biased region" description="Pro residues" evidence="2">
    <location>
        <begin position="656"/>
        <end position="665"/>
    </location>
</feature>
<feature type="domain" description="Outer membrane channel protein CpnT-like N-terminal" evidence="5">
    <location>
        <begin position="5"/>
        <end position="149"/>
    </location>
</feature>
<evidence type="ECO:0000313" key="7">
    <source>
        <dbReference type="Proteomes" id="UP000597656"/>
    </source>
</evidence>
<keyword evidence="3" id="KW-1133">Transmembrane helix</keyword>
<evidence type="ECO:0000256" key="2">
    <source>
        <dbReference type="SAM" id="MobiDB-lite"/>
    </source>
</evidence>
<evidence type="ECO:0000256" key="3">
    <source>
        <dbReference type="SAM" id="Phobius"/>
    </source>
</evidence>
<dbReference type="Proteomes" id="UP000597656">
    <property type="component" value="Unassembled WGS sequence"/>
</dbReference>
<dbReference type="Gene3D" id="1.10.287.1060">
    <property type="entry name" value="ESAT-6-like"/>
    <property type="match status" value="1"/>
</dbReference>
<feature type="compositionally biased region" description="Pro residues" evidence="2">
    <location>
        <begin position="739"/>
        <end position="751"/>
    </location>
</feature>
<gene>
    <name evidence="6" type="ORF">GCM10011609_80680</name>
</gene>
<feature type="compositionally biased region" description="Low complexity" evidence="2">
    <location>
        <begin position="432"/>
        <end position="471"/>
    </location>
</feature>
<evidence type="ECO:0000259" key="5">
    <source>
        <dbReference type="Pfam" id="PF25547"/>
    </source>
</evidence>
<accession>A0ABQ2IUQ5</accession>
<dbReference type="RefSeq" id="WP_189160151.1">
    <property type="nucleotide sequence ID" value="NZ_BMNC01000022.1"/>
</dbReference>
<feature type="compositionally biased region" description="Low complexity" evidence="2">
    <location>
        <begin position="583"/>
        <end position="599"/>
    </location>
</feature>